<dbReference type="KEGG" id="ctak:4412677_00023"/>
<protein>
    <recommendedName>
        <fullName evidence="3">YtxH domain-containing protein</fullName>
    </recommendedName>
</protein>
<keyword evidence="2" id="KW-1185">Reference proteome</keyword>
<evidence type="ECO:0000313" key="2">
    <source>
        <dbReference type="Proteomes" id="UP000215196"/>
    </source>
</evidence>
<gene>
    <name evidence="1" type="ORF">SAMEA4412677_00023</name>
</gene>
<dbReference type="RefSeq" id="WP_095069219.1">
    <property type="nucleotide sequence ID" value="NZ_LT906465.1"/>
</dbReference>
<dbReference type="Gene3D" id="1.20.120.20">
    <property type="entry name" value="Apolipoprotein"/>
    <property type="match status" value="1"/>
</dbReference>
<dbReference type="EMBL" id="LT906465">
    <property type="protein sequence ID" value="SNV31392.1"/>
    <property type="molecule type" value="Genomic_DNA"/>
</dbReference>
<evidence type="ECO:0008006" key="3">
    <source>
        <dbReference type="Google" id="ProtNLM"/>
    </source>
</evidence>
<sequence length="89" mass="9716">MGNKTNGLLALLGLGALAFWKYKNSTPEQQQAVKDKINAAKDNLTKYGNELKDKANNVASQVQDKANEFAKKAENKAEDVATDAKQSFN</sequence>
<proteinExistence type="predicted"/>
<name>A0A239WAH5_9FLAO</name>
<reference evidence="1 2" key="1">
    <citation type="submission" date="2017-06" db="EMBL/GenBank/DDBJ databases">
        <authorList>
            <consortium name="Pathogen Informatics"/>
        </authorList>
    </citation>
    <scope>NUCLEOTIDE SEQUENCE [LARGE SCALE GENOMIC DNA]</scope>
    <source>
        <strain evidence="1 2">NCTC13490</strain>
    </source>
</reference>
<organism evidence="1 2">
    <name type="scientific">Chryseobacterium taklimakanense</name>
    <dbReference type="NCBI Taxonomy" id="536441"/>
    <lineage>
        <taxon>Bacteria</taxon>
        <taxon>Pseudomonadati</taxon>
        <taxon>Bacteroidota</taxon>
        <taxon>Flavobacteriia</taxon>
        <taxon>Flavobacteriales</taxon>
        <taxon>Weeksellaceae</taxon>
        <taxon>Chryseobacterium group</taxon>
        <taxon>Chryseobacterium</taxon>
    </lineage>
</organism>
<accession>A0A239WAH5</accession>
<evidence type="ECO:0000313" key="1">
    <source>
        <dbReference type="EMBL" id="SNV31392.1"/>
    </source>
</evidence>
<dbReference type="Proteomes" id="UP000215196">
    <property type="component" value="Chromosome 1"/>
</dbReference>
<dbReference type="AlphaFoldDB" id="A0A239WAH5"/>